<reference evidence="1" key="1">
    <citation type="submission" date="2023-04" db="EMBL/GenBank/DDBJ databases">
        <title>A chromosome-level genome assembly of the parasitoid wasp Eretmocerus hayati.</title>
        <authorList>
            <person name="Zhong Y."/>
            <person name="Liu S."/>
            <person name="Liu Y."/>
        </authorList>
    </citation>
    <scope>NUCLEOTIDE SEQUENCE</scope>
    <source>
        <strain evidence="1">ZJU_SS_LIU_2023</strain>
    </source>
</reference>
<organism evidence="1 2">
    <name type="scientific">Eretmocerus hayati</name>
    <dbReference type="NCBI Taxonomy" id="131215"/>
    <lineage>
        <taxon>Eukaryota</taxon>
        <taxon>Metazoa</taxon>
        <taxon>Ecdysozoa</taxon>
        <taxon>Arthropoda</taxon>
        <taxon>Hexapoda</taxon>
        <taxon>Insecta</taxon>
        <taxon>Pterygota</taxon>
        <taxon>Neoptera</taxon>
        <taxon>Endopterygota</taxon>
        <taxon>Hymenoptera</taxon>
        <taxon>Apocrita</taxon>
        <taxon>Proctotrupomorpha</taxon>
        <taxon>Chalcidoidea</taxon>
        <taxon>Aphelinidae</taxon>
        <taxon>Aphelininae</taxon>
        <taxon>Eretmocerus</taxon>
    </lineage>
</organism>
<dbReference type="EMBL" id="CM056742">
    <property type="protein sequence ID" value="KAJ8678387.1"/>
    <property type="molecule type" value="Genomic_DNA"/>
</dbReference>
<name>A0ACC2P7E2_9HYME</name>
<proteinExistence type="predicted"/>
<evidence type="ECO:0000313" key="1">
    <source>
        <dbReference type="EMBL" id="KAJ8678387.1"/>
    </source>
</evidence>
<keyword evidence="2" id="KW-1185">Reference proteome</keyword>
<comment type="caution">
    <text evidence="1">The sequence shown here is derived from an EMBL/GenBank/DDBJ whole genome shotgun (WGS) entry which is preliminary data.</text>
</comment>
<protein>
    <submittedName>
        <fullName evidence="1">Uncharacterized protein</fullName>
    </submittedName>
</protein>
<accession>A0ACC2P7E2</accession>
<sequence length="104" mass="11692">MPSESRNEGVPLKGNGPQNVRLHHARESLWNAACTRPLLACAEMLFALHRAPIMDHSCRQLLIDQCNGTLRQNLEMQQVTTLGCLWAPSQKRSWKPQVDSCNAD</sequence>
<gene>
    <name evidence="1" type="ORF">QAD02_014174</name>
</gene>
<dbReference type="Proteomes" id="UP001239111">
    <property type="component" value="Chromosome 2"/>
</dbReference>
<evidence type="ECO:0000313" key="2">
    <source>
        <dbReference type="Proteomes" id="UP001239111"/>
    </source>
</evidence>